<dbReference type="Gene3D" id="1.10.630.10">
    <property type="entry name" value="Cytochrome P450"/>
    <property type="match status" value="1"/>
</dbReference>
<dbReference type="InterPro" id="IPR001128">
    <property type="entry name" value="Cyt_P450"/>
</dbReference>
<dbReference type="InterPro" id="IPR036396">
    <property type="entry name" value="Cyt_P450_sf"/>
</dbReference>
<organism evidence="4 5">
    <name type="scientific">Diaporthe vaccinii</name>
    <dbReference type="NCBI Taxonomy" id="105482"/>
    <lineage>
        <taxon>Eukaryota</taxon>
        <taxon>Fungi</taxon>
        <taxon>Dikarya</taxon>
        <taxon>Ascomycota</taxon>
        <taxon>Pezizomycotina</taxon>
        <taxon>Sordariomycetes</taxon>
        <taxon>Sordariomycetidae</taxon>
        <taxon>Diaporthales</taxon>
        <taxon>Diaporthaceae</taxon>
        <taxon>Diaporthe</taxon>
        <taxon>Diaporthe eres species complex</taxon>
    </lineage>
</organism>
<keyword evidence="1" id="KW-0349">Heme</keyword>
<evidence type="ECO:0000256" key="3">
    <source>
        <dbReference type="ARBA" id="ARBA00023004"/>
    </source>
</evidence>
<comment type="caution">
    <text evidence="4">The sequence shown here is derived from an EMBL/GenBank/DDBJ whole genome shotgun (WGS) entry which is preliminary data.</text>
</comment>
<dbReference type="PANTHER" id="PTHR24305:SF199">
    <property type="entry name" value="P450, PUTATIVE (EUROFUNG)-RELATED"/>
    <property type="match status" value="1"/>
</dbReference>
<evidence type="ECO:0008006" key="6">
    <source>
        <dbReference type="Google" id="ProtNLM"/>
    </source>
</evidence>
<sequence length="298" mass="33776">MLLDFNAFAPVIWVFRRFPLISPLRNLFLPWSKMLTYTAFRRRSEAELSQRVERRGATDHFDYLEKLLPSGGDAPANPREMAGLGVAARQLVFAGYQPVSELLYATLFYLSHESAAYAALMAEIRAAFRRYEDIIPDALAPLPYLNACLEEGLRLFPGNNSGMPRISPGTTVDGTFVPKGVYIQTSFFTTGRASRYFHEGERFRPQRFLPPDHKLYDPMFADDACGGLFPFSLGPRVTSGKTLAWIESRLVIAKLLWSLEMVKVTGQDVDLERDLTTYGFWVKPEIRVRFVAVDRAQS</sequence>
<dbReference type="Proteomes" id="UP001600888">
    <property type="component" value="Unassembled WGS sequence"/>
</dbReference>
<gene>
    <name evidence="4" type="ORF">FJTKL_12885</name>
</gene>
<keyword evidence="2" id="KW-0479">Metal-binding</keyword>
<accession>A0ABR4F9X4</accession>
<keyword evidence="3" id="KW-0408">Iron</keyword>
<name>A0ABR4F9X4_9PEZI</name>
<evidence type="ECO:0000256" key="2">
    <source>
        <dbReference type="ARBA" id="ARBA00022723"/>
    </source>
</evidence>
<dbReference type="EMBL" id="JBAWTH010000006">
    <property type="protein sequence ID" value="KAL2291495.1"/>
    <property type="molecule type" value="Genomic_DNA"/>
</dbReference>
<evidence type="ECO:0000313" key="4">
    <source>
        <dbReference type="EMBL" id="KAL2291495.1"/>
    </source>
</evidence>
<evidence type="ECO:0000256" key="1">
    <source>
        <dbReference type="ARBA" id="ARBA00022617"/>
    </source>
</evidence>
<evidence type="ECO:0000313" key="5">
    <source>
        <dbReference type="Proteomes" id="UP001600888"/>
    </source>
</evidence>
<dbReference type="InterPro" id="IPR050121">
    <property type="entry name" value="Cytochrome_P450_monoxygenase"/>
</dbReference>
<protein>
    <recommendedName>
        <fullName evidence="6">Cytochrome P450</fullName>
    </recommendedName>
</protein>
<keyword evidence="5" id="KW-1185">Reference proteome</keyword>
<dbReference type="Pfam" id="PF00067">
    <property type="entry name" value="p450"/>
    <property type="match status" value="1"/>
</dbReference>
<proteinExistence type="predicted"/>
<dbReference type="PANTHER" id="PTHR24305">
    <property type="entry name" value="CYTOCHROME P450"/>
    <property type="match status" value="1"/>
</dbReference>
<dbReference type="SUPFAM" id="SSF48264">
    <property type="entry name" value="Cytochrome P450"/>
    <property type="match status" value="1"/>
</dbReference>
<reference evidence="4 5" key="1">
    <citation type="submission" date="2024-03" db="EMBL/GenBank/DDBJ databases">
        <title>A high-quality draft genome sequence of Diaporthe vaccinii, a causative agent of upright dieback and viscid rot disease in cranberry plants.</title>
        <authorList>
            <person name="Sarrasin M."/>
            <person name="Lang B.F."/>
            <person name="Burger G."/>
        </authorList>
    </citation>
    <scope>NUCLEOTIDE SEQUENCE [LARGE SCALE GENOMIC DNA]</scope>
    <source>
        <strain evidence="4 5">IS7</strain>
    </source>
</reference>